<evidence type="ECO:0000313" key="4">
    <source>
        <dbReference type="EMBL" id="TQL50057.1"/>
    </source>
</evidence>
<dbReference type="GO" id="GO:0003700">
    <property type="term" value="F:DNA-binding transcription factor activity"/>
    <property type="evidence" value="ECO:0007669"/>
    <property type="project" value="InterPro"/>
</dbReference>
<comment type="caution">
    <text evidence="4">The sequence shown here is derived from an EMBL/GenBank/DDBJ whole genome shotgun (WGS) entry which is preliminary data.</text>
</comment>
<feature type="domain" description="HTH merR-type" evidence="3">
    <location>
        <begin position="127"/>
        <end position="196"/>
    </location>
</feature>
<dbReference type="Proteomes" id="UP000319516">
    <property type="component" value="Unassembled WGS sequence"/>
</dbReference>
<protein>
    <submittedName>
        <fullName evidence="4">DNA-binding transcriptional MerR regulator</fullName>
    </submittedName>
</protein>
<dbReference type="InterPro" id="IPR009061">
    <property type="entry name" value="DNA-bd_dom_put_sf"/>
</dbReference>
<dbReference type="SUPFAM" id="SSF46955">
    <property type="entry name" value="Putative DNA-binding domain"/>
    <property type="match status" value="2"/>
</dbReference>
<dbReference type="Gene3D" id="1.10.1660.10">
    <property type="match status" value="2"/>
</dbReference>
<dbReference type="PROSITE" id="PS50937">
    <property type="entry name" value="HTH_MERR_2"/>
    <property type="match status" value="2"/>
</dbReference>
<dbReference type="AlphaFoldDB" id="A0A542YPS9"/>
<dbReference type="RefSeq" id="WP_211350560.1">
    <property type="nucleotide sequence ID" value="NZ_BAAAIK010000004.1"/>
</dbReference>
<dbReference type="Pfam" id="PF13411">
    <property type="entry name" value="MerR_1"/>
    <property type="match status" value="1"/>
</dbReference>
<evidence type="ECO:0000256" key="2">
    <source>
        <dbReference type="SAM" id="Coils"/>
    </source>
</evidence>
<accession>A0A542YPS9</accession>
<dbReference type="InterPro" id="IPR000551">
    <property type="entry name" value="MerR-type_HTH_dom"/>
</dbReference>
<feature type="domain" description="HTH merR-type" evidence="3">
    <location>
        <begin position="9"/>
        <end position="54"/>
    </location>
</feature>
<organism evidence="4 5">
    <name type="scientific">Ornithinicoccus hortensis</name>
    <dbReference type="NCBI Taxonomy" id="82346"/>
    <lineage>
        <taxon>Bacteria</taxon>
        <taxon>Bacillati</taxon>
        <taxon>Actinomycetota</taxon>
        <taxon>Actinomycetes</taxon>
        <taxon>Micrococcales</taxon>
        <taxon>Intrasporangiaceae</taxon>
        <taxon>Ornithinicoccus</taxon>
    </lineage>
</organism>
<feature type="coiled-coil region" evidence="2">
    <location>
        <begin position="90"/>
        <end position="117"/>
    </location>
</feature>
<dbReference type="PANTHER" id="PTHR30204:SF93">
    <property type="entry name" value="HTH MERR-TYPE DOMAIN-CONTAINING PROTEIN"/>
    <property type="match status" value="1"/>
</dbReference>
<evidence type="ECO:0000259" key="3">
    <source>
        <dbReference type="PROSITE" id="PS50937"/>
    </source>
</evidence>
<reference evidence="4 5" key="1">
    <citation type="submission" date="2019-06" db="EMBL/GenBank/DDBJ databases">
        <title>Sequencing the genomes of 1000 actinobacteria strains.</title>
        <authorList>
            <person name="Klenk H.-P."/>
        </authorList>
    </citation>
    <scope>NUCLEOTIDE SEQUENCE [LARGE SCALE GENOMIC DNA]</scope>
    <source>
        <strain evidence="4 5">DSM 12335</strain>
    </source>
</reference>
<keyword evidence="2" id="KW-0175">Coiled coil</keyword>
<gene>
    <name evidence="4" type="ORF">FB467_1158</name>
</gene>
<dbReference type="Pfam" id="PF00376">
    <property type="entry name" value="MerR"/>
    <property type="match status" value="1"/>
</dbReference>
<dbReference type="SMART" id="SM00422">
    <property type="entry name" value="HTH_MERR"/>
    <property type="match status" value="2"/>
</dbReference>
<dbReference type="EMBL" id="VFOP01000001">
    <property type="protein sequence ID" value="TQL50057.1"/>
    <property type="molecule type" value="Genomic_DNA"/>
</dbReference>
<proteinExistence type="predicted"/>
<evidence type="ECO:0000313" key="5">
    <source>
        <dbReference type="Proteomes" id="UP000319516"/>
    </source>
</evidence>
<evidence type="ECO:0000256" key="1">
    <source>
        <dbReference type="ARBA" id="ARBA00023125"/>
    </source>
</evidence>
<sequence>MGPRTLNSALRTVDVARRAGYSVQQVRNLERDGAIGPAQRTASGYRVYREEHVRAALAYRWLAAGLGPVRAKELLRVAHRSTPVELAARLDDAHAELAAERRLLARAEEAVEAIAGERIEDPRPSDAMTVSELAGALGVPASTLRHWDAEGLVVPGRTAPGGARSYRPADVRDARIVHQLRQADYRIGSVRELLPDLRGAGRLDQVAAALSARHQAIASRSLALLRAAGYLADVLRPAPGGGGQPERGAWSSGSAQV</sequence>
<dbReference type="InterPro" id="IPR047057">
    <property type="entry name" value="MerR_fam"/>
</dbReference>
<keyword evidence="1 4" id="KW-0238">DNA-binding</keyword>
<keyword evidence="5" id="KW-1185">Reference proteome</keyword>
<dbReference type="GO" id="GO:0003677">
    <property type="term" value="F:DNA binding"/>
    <property type="evidence" value="ECO:0007669"/>
    <property type="project" value="UniProtKB-KW"/>
</dbReference>
<name>A0A542YPS9_9MICO</name>
<dbReference type="PANTHER" id="PTHR30204">
    <property type="entry name" value="REDOX-CYCLING DRUG-SENSING TRANSCRIPTIONAL ACTIVATOR SOXR"/>
    <property type="match status" value="1"/>
</dbReference>